<feature type="compositionally biased region" description="Pro residues" evidence="1">
    <location>
        <begin position="292"/>
        <end position="301"/>
    </location>
</feature>
<dbReference type="RefSeq" id="WP_206229642.1">
    <property type="nucleotide sequence ID" value="NZ_JAFIWB010000008.1"/>
</dbReference>
<dbReference type="Pfam" id="PF07793">
    <property type="entry name" value="DUF1631"/>
    <property type="match status" value="1"/>
</dbReference>
<gene>
    <name evidence="2" type="ORF">JR064_10275</name>
</gene>
<evidence type="ECO:0000313" key="3">
    <source>
        <dbReference type="Proteomes" id="UP000695802"/>
    </source>
</evidence>
<accession>A0ABS3B1N9</accession>
<sequence length="829" mass="88946">MSLSAIPSANPATLASAALPTRVRDILEALKALLWQSLEAPLQSTLSELERELFDQAERARNSQLQEDIYQELQGLRARRERFAPFYKAQLEAALATLRLPLAPVGLLRQDKASAAMQMLTLVADVDIDRDIVLHDIARREAARASTPLQLLGQRFGVLAARPAFEAEHTPLGPHLLCRILREAGEELRLGLDAQLTLYRAFERQVLVRYGEIVERANVLLAHAGVLPGLVYLPYVARPTTAAPAAAAGNRGAARPSSATRPATSWSGQAAPGGWSGPGPGAAGGEAALPSAAPPLPPPIAATPGTAASPAPAAPGNAPTDLATLRQLLAAARDRATAPAARMAPAGTTGTAPADAAHAAAATAMSGSSGNVPMPAPRAAATASAPGVPTASLLQALGELQAQPPAHSTLAGLRGRRQVRDVQAALLATLRTEHGPQAALAPQDADTFDLLGLLYAEIEREVRSDAPAAALLERLQVPLVRAALQDSAFFVRSQHPARELLNAVAESGATWLSEEDTDPQLLLKLNQTVDRVVEEYEGDEQVFEQAHQDIQAQYRALAHKAEIAERRHIEAARGKERLEVAKELASSTLEALCRTWQPPKFVQALLNQAWSDVLTLTLLRQGEDSDAWRERQQLSQCIAEVTCRASGGEPDPELAGEVRSALLQVGYHQDEAEAIARRLSTPGGGDTLTSRTELSAKLKARTRLGDQGEDGERPLLAPRNDAEQAAYTRLRSLPFGTWFEFVTNQQGDLKRQRLSWYSPITDRALFVNQRGHKTAEYSLDALSRLLAQSQARIVTEDRARLIDRAWHATVRALRTLAGAPVPADTLEDA</sequence>
<proteinExistence type="predicted"/>
<keyword evidence="3" id="KW-1185">Reference proteome</keyword>
<feature type="compositionally biased region" description="Gly residues" evidence="1">
    <location>
        <begin position="274"/>
        <end position="284"/>
    </location>
</feature>
<feature type="region of interest" description="Disordered" evidence="1">
    <location>
        <begin position="700"/>
        <end position="719"/>
    </location>
</feature>
<dbReference type="InterPro" id="IPR012434">
    <property type="entry name" value="DUF1631"/>
</dbReference>
<protein>
    <submittedName>
        <fullName evidence="2">DUF1631 domain-containing protein</fullName>
    </submittedName>
</protein>
<dbReference type="EMBL" id="JAFIWB010000008">
    <property type="protein sequence ID" value="MBN6102553.1"/>
    <property type="molecule type" value="Genomic_DNA"/>
</dbReference>
<name>A0ABS3B1N9_9XANT</name>
<feature type="compositionally biased region" description="Low complexity" evidence="1">
    <location>
        <begin position="247"/>
        <end position="259"/>
    </location>
</feature>
<feature type="region of interest" description="Disordered" evidence="1">
    <location>
        <begin position="333"/>
        <end position="355"/>
    </location>
</feature>
<organism evidence="2 3">
    <name type="scientific">Xanthomonas bonasiae</name>
    <dbReference type="NCBI Taxonomy" id="2810351"/>
    <lineage>
        <taxon>Bacteria</taxon>
        <taxon>Pseudomonadati</taxon>
        <taxon>Pseudomonadota</taxon>
        <taxon>Gammaproteobacteria</taxon>
        <taxon>Lysobacterales</taxon>
        <taxon>Lysobacteraceae</taxon>
        <taxon>Xanthomonas</taxon>
    </lineage>
</organism>
<feature type="compositionally biased region" description="Low complexity" evidence="1">
    <location>
        <begin position="302"/>
        <end position="319"/>
    </location>
</feature>
<evidence type="ECO:0000256" key="1">
    <source>
        <dbReference type="SAM" id="MobiDB-lite"/>
    </source>
</evidence>
<evidence type="ECO:0000313" key="2">
    <source>
        <dbReference type="EMBL" id="MBN6102553.1"/>
    </source>
</evidence>
<comment type="caution">
    <text evidence="2">The sequence shown here is derived from an EMBL/GenBank/DDBJ whole genome shotgun (WGS) entry which is preliminary data.</text>
</comment>
<feature type="region of interest" description="Disordered" evidence="1">
    <location>
        <begin position="247"/>
        <end position="319"/>
    </location>
</feature>
<reference evidence="2 3" key="1">
    <citation type="submission" date="2021-02" db="EMBL/GenBank/DDBJ databases">
        <title>Taxonomically Unique Crown Gall-Associated Xanthomonas Stains Have Deficiency in Virulence Repertories.</title>
        <authorList>
            <person name="Mafakheri H."/>
            <person name="Taghavi S.M."/>
            <person name="Dimkic I."/>
            <person name="Nemanja K."/>
            <person name="Osdaghi E."/>
        </authorList>
    </citation>
    <scope>NUCLEOTIDE SEQUENCE [LARGE SCALE GENOMIC DNA]</scope>
    <source>
        <strain evidence="2 3">FX4</strain>
    </source>
</reference>
<feature type="compositionally biased region" description="Basic and acidic residues" evidence="1">
    <location>
        <begin position="703"/>
        <end position="713"/>
    </location>
</feature>
<dbReference type="Proteomes" id="UP000695802">
    <property type="component" value="Unassembled WGS sequence"/>
</dbReference>